<dbReference type="EMBL" id="PHFL01000007">
    <property type="protein sequence ID" value="RFM25306.1"/>
    <property type="molecule type" value="Genomic_DNA"/>
</dbReference>
<feature type="domain" description="Glycosyl hydrolase-like 10" evidence="3">
    <location>
        <begin position="37"/>
        <end position="313"/>
    </location>
</feature>
<organism evidence="4 5">
    <name type="scientific">Candidatus Thermochlorobacter aerophilus</name>
    <dbReference type="NCBI Taxonomy" id="1868324"/>
    <lineage>
        <taxon>Bacteria</taxon>
        <taxon>Pseudomonadati</taxon>
        <taxon>Chlorobiota</taxon>
        <taxon>Chlorobiia</taxon>
        <taxon>Chlorobiales</taxon>
        <taxon>Candidatus Thermochlorobacteriaceae</taxon>
        <taxon>Candidatus Thermochlorobacter</taxon>
    </lineage>
</organism>
<keyword evidence="1 2" id="KW-0732">Signal</keyword>
<evidence type="ECO:0000313" key="4">
    <source>
        <dbReference type="EMBL" id="RFM25306.1"/>
    </source>
</evidence>
<comment type="caution">
    <text evidence="4">The sequence shown here is derived from an EMBL/GenBank/DDBJ whole genome shotgun (WGS) entry which is preliminary data.</text>
</comment>
<evidence type="ECO:0000259" key="3">
    <source>
        <dbReference type="Pfam" id="PF02638"/>
    </source>
</evidence>
<gene>
    <name evidence="4" type="ORF">D0433_01425</name>
</gene>
<dbReference type="AlphaFoldDB" id="A0A395M3J1"/>
<proteinExistence type="predicted"/>
<evidence type="ECO:0000313" key="5">
    <source>
        <dbReference type="Proteomes" id="UP000266389"/>
    </source>
</evidence>
<dbReference type="Pfam" id="PF02638">
    <property type="entry name" value="GHL10"/>
    <property type="match status" value="1"/>
</dbReference>
<reference evidence="4 5" key="1">
    <citation type="journal article" date="2011" name="ISME J.">
        <title>Community ecology of hot spring cyanobacterial mats: predominant populations and their functional potential.</title>
        <authorList>
            <person name="Klatt C.G."/>
            <person name="Wood J.M."/>
            <person name="Rusch D.B."/>
            <person name="Bateson M.M."/>
            <person name="Hamamura N."/>
            <person name="Heidelberg J.F."/>
            <person name="Grossman A.R."/>
            <person name="Bhaya D."/>
            <person name="Cohan F.M."/>
            <person name="Kuhl M."/>
            <person name="Bryant D.A."/>
            <person name="Ward D.M."/>
        </authorList>
    </citation>
    <scope>NUCLEOTIDE SEQUENCE [LARGE SCALE GENOMIC DNA]</scope>
    <source>
        <strain evidence="4">OS</strain>
    </source>
</reference>
<protein>
    <recommendedName>
        <fullName evidence="3">Glycosyl hydrolase-like 10 domain-containing protein</fullName>
    </recommendedName>
</protein>
<sequence length="481" mass="55882">MSRWQGSTRVIKFWLLWLSTALCASAQDTTNVEPLYELRGVWIATAFGIDFPKSIDPNEQKRHLDSIFKDLKTRKFNAVFFQVRIRADVIFETELEPYHEYLTGVYGKAPAYDIVQYALDLSRKYGLEFHAWFNTMILRGKNATKKSVGVPSLWERHPEWIDARAVQNPNEPTAYLNPANPNVQAHLIKLITDFARRYDVDGIQLDDYLRYPTPSFPDSAEFRRYNPHQLPIDEWRRWTLTRFVEAVYDSLMQIKPYLKFGVTPVGVYRRLDNEPVMEGYALYQDSREWTRRKACDYLAPQIYFHIGKTTAEEAAARQFNPDFAALVADWSAHKNFRHLYVGIGIYKESVKKEWRQQLALVRQAGAEGFIFYPYSATASVPAFENYALIPPMTWKQNALPKAPQHIRITPRSGMLQLTWDASPDARWYNLYEWQGTARKLIRQNLSTPSVEIEKISGQELFLTTIDRFGSESLPSAPIRIP</sequence>
<name>A0A395M3J1_9BACT</name>
<evidence type="ECO:0000256" key="1">
    <source>
        <dbReference type="ARBA" id="ARBA00022729"/>
    </source>
</evidence>
<feature type="chain" id="PRO_5017186282" description="Glycosyl hydrolase-like 10 domain-containing protein" evidence="2">
    <location>
        <begin position="27"/>
        <end position="481"/>
    </location>
</feature>
<evidence type="ECO:0000256" key="2">
    <source>
        <dbReference type="SAM" id="SignalP"/>
    </source>
</evidence>
<dbReference type="Gene3D" id="3.20.20.80">
    <property type="entry name" value="Glycosidases"/>
    <property type="match status" value="1"/>
</dbReference>
<dbReference type="SUPFAM" id="SSF51445">
    <property type="entry name" value="(Trans)glycosidases"/>
    <property type="match status" value="1"/>
</dbReference>
<dbReference type="Proteomes" id="UP000266389">
    <property type="component" value="Unassembled WGS sequence"/>
</dbReference>
<dbReference type="InterPro" id="IPR017853">
    <property type="entry name" value="GH"/>
</dbReference>
<dbReference type="InterPro" id="IPR052177">
    <property type="entry name" value="Divisome_Glycosyl_Hydrolase"/>
</dbReference>
<dbReference type="InterPro" id="IPR003790">
    <property type="entry name" value="GHL10"/>
</dbReference>
<dbReference type="PANTHER" id="PTHR43405">
    <property type="entry name" value="GLYCOSYL HYDROLASE DIGH"/>
    <property type="match status" value="1"/>
</dbReference>
<feature type="signal peptide" evidence="2">
    <location>
        <begin position="1"/>
        <end position="26"/>
    </location>
</feature>
<dbReference type="PANTHER" id="PTHR43405:SF1">
    <property type="entry name" value="GLYCOSYL HYDROLASE DIGH"/>
    <property type="match status" value="1"/>
</dbReference>
<accession>A0A395M3J1</accession>